<keyword evidence="2" id="KW-0677">Repeat</keyword>
<name>A0ABR3GBJ8_9PEZI</name>
<comment type="subunit">
    <text evidence="4">Binds to mitochondrial small subunit 15S rRNA.</text>
</comment>
<protein>
    <recommendedName>
        <fullName evidence="8">Pentatricopeptide repeat-containing protein</fullName>
    </recommendedName>
</protein>
<feature type="repeat" description="PPR" evidence="5">
    <location>
        <begin position="407"/>
        <end position="441"/>
    </location>
</feature>
<dbReference type="Proteomes" id="UP001447188">
    <property type="component" value="Unassembled WGS sequence"/>
</dbReference>
<evidence type="ECO:0008006" key="8">
    <source>
        <dbReference type="Google" id="ProtNLM"/>
    </source>
</evidence>
<evidence type="ECO:0000313" key="7">
    <source>
        <dbReference type="Proteomes" id="UP001447188"/>
    </source>
</evidence>
<evidence type="ECO:0000256" key="3">
    <source>
        <dbReference type="ARBA" id="ARBA00044493"/>
    </source>
</evidence>
<dbReference type="NCBIfam" id="TIGR00756">
    <property type="entry name" value="PPR"/>
    <property type="match status" value="1"/>
</dbReference>
<dbReference type="Pfam" id="PF01535">
    <property type="entry name" value="PPR"/>
    <property type="match status" value="1"/>
</dbReference>
<comment type="caution">
    <text evidence="6">The sequence shown here is derived from an EMBL/GenBank/DDBJ whole genome shotgun (WGS) entry which is preliminary data.</text>
</comment>
<gene>
    <name evidence="6" type="ORF">Q9L58_007853</name>
</gene>
<dbReference type="PROSITE" id="PS51375">
    <property type="entry name" value="PPR"/>
    <property type="match status" value="1"/>
</dbReference>
<dbReference type="PANTHER" id="PTHR47447">
    <property type="entry name" value="OS03G0856100 PROTEIN"/>
    <property type="match status" value="1"/>
</dbReference>
<dbReference type="Gene3D" id="1.25.40.10">
    <property type="entry name" value="Tetratricopeptide repeat domain"/>
    <property type="match status" value="2"/>
</dbReference>
<evidence type="ECO:0000256" key="5">
    <source>
        <dbReference type="PROSITE-ProRule" id="PRU00708"/>
    </source>
</evidence>
<evidence type="ECO:0000256" key="4">
    <source>
        <dbReference type="ARBA" id="ARBA00044511"/>
    </source>
</evidence>
<comment type="similarity">
    <text evidence="1">Belongs to the CCM1 family.</text>
</comment>
<sequence>MRPLHAIAPSTRVLRYLRQILFPRPHEYPVCIASNCARPRYCENHFLSQQHRGVHTGVLVENYGGEQLQQQQQQQQQEEMTPLLAPPVRQAWAKGRAGWNMNKKKKALWERPLRKAGVSGPSPNKGWHLQCRRLIHQKRLSEAMAQWLDAKNKNAEQGDVEKLGKALMKAFNRNQRARGTPQIFATMVAHDPSSIDTRCLNLVLEAYLINNRPEKLTEVFKHYKNIVNPDWMTFDIILRNFIAMRRLGDAEGLVRILLDNRGPVTPSSFATLLDGVNQKTGDLVEMQRIVEWMKTTGVDPHKSIYNIMIKAALDNGRYTMARGYAEEMVARGLQYNTDTFVLFLSTQSVAGDWVGVRRTMERMHAHNLMISTEGFSTLLHSYAATAVEIDHIERFFESMVSAGATPGRFTFNIMVHACTRLHDSVSKERWIKRMRVAGFPPDAVTFNILFQELRKSHTPCYVLRRVYAAAVDINPNIVNARTKQILLDSMRKESILPYLPRSRATSAPRFVEQTRAMESALSADRPHDAICIFSDIISSGVKPTQPLVAAAIRATFRLPVSEHDEASRLLFIAQKRGIRVNEVVMDVIVASEPSTHAPSTDSNRLMAALDRLKTSYEFMGRFFLPVSHYVLIQSAWSLVSGGDAQGAITLLHQMANTRWGSEIAKWDMVGLTVLLRAYTVIGDMTGVGWVVDQVLQDEVLPDRRFMMYLKRAKECTQSREDEAFVGWCVGRCLKMRGSLRSEEAGLSARELLKFFGE</sequence>
<dbReference type="InterPro" id="IPR011990">
    <property type="entry name" value="TPR-like_helical_dom_sf"/>
</dbReference>
<evidence type="ECO:0000256" key="1">
    <source>
        <dbReference type="ARBA" id="ARBA00006192"/>
    </source>
</evidence>
<dbReference type="InterPro" id="IPR002885">
    <property type="entry name" value="PPR_rpt"/>
</dbReference>
<evidence type="ECO:0000256" key="2">
    <source>
        <dbReference type="ARBA" id="ARBA00022737"/>
    </source>
</evidence>
<proteinExistence type="inferred from homology"/>
<reference evidence="6 7" key="1">
    <citation type="submission" date="2024-02" db="EMBL/GenBank/DDBJ databases">
        <title>Discinaceae phylogenomics.</title>
        <authorList>
            <person name="Dirks A.C."/>
            <person name="James T.Y."/>
        </authorList>
    </citation>
    <scope>NUCLEOTIDE SEQUENCE [LARGE SCALE GENOMIC DNA]</scope>
    <source>
        <strain evidence="6 7">ACD0624</strain>
    </source>
</reference>
<comment type="function">
    <text evidence="3">Regulates mitochondrial small subunit maturation by controlling 15S rRNA 5'-end processing. Localizes to the 5' precursor of the 15S rRNA in a position that is subsequently occupied by mS47 in the mature yeast mtSSU. Uses structure and sequence-specific RNA recognition, binding to a single-stranded region of the precursor and specifically recognizing bases -6 to -1. The exchange of Ccm1 for mS47 is coupled to the irreversible removal of precursor rRNA that is accompanied by conformational changes of the mitoribosomal proteins uS5m and mS26. These conformational changes signal completion of 5'-end rRNA processing through protection of the mature 5'-end of the 15S rRNA and stabilization of mS47. The removal of the 5' precursor together with the dissociation of Ccm1 may be catalyzed by the 5'-3' exoribonuclease Pet127. Involved in the specific removal of group I introns in mitochondrial encoded transcripts.</text>
</comment>
<keyword evidence="7" id="KW-1185">Reference proteome</keyword>
<evidence type="ECO:0000313" key="6">
    <source>
        <dbReference type="EMBL" id="KAL0633243.1"/>
    </source>
</evidence>
<dbReference type="EMBL" id="JBBBZM010000132">
    <property type="protein sequence ID" value="KAL0633243.1"/>
    <property type="molecule type" value="Genomic_DNA"/>
</dbReference>
<organism evidence="6 7">
    <name type="scientific">Discina gigas</name>
    <dbReference type="NCBI Taxonomy" id="1032678"/>
    <lineage>
        <taxon>Eukaryota</taxon>
        <taxon>Fungi</taxon>
        <taxon>Dikarya</taxon>
        <taxon>Ascomycota</taxon>
        <taxon>Pezizomycotina</taxon>
        <taxon>Pezizomycetes</taxon>
        <taxon>Pezizales</taxon>
        <taxon>Discinaceae</taxon>
        <taxon>Discina</taxon>
    </lineage>
</organism>
<accession>A0ABR3GBJ8</accession>
<dbReference type="PANTHER" id="PTHR47447:SF17">
    <property type="entry name" value="OS12G0638900 PROTEIN"/>
    <property type="match status" value="1"/>
</dbReference>